<keyword evidence="2" id="KW-0732">Signal</keyword>
<proteinExistence type="predicted"/>
<sequence length="68" mass="7870">MILNQWLLPLGLLNLLEPDELYEEAKAIIPSIAIPKRHKEHPKPAERLKSELKPEPVEEPEPFEEPKP</sequence>
<evidence type="ECO:0000256" key="1">
    <source>
        <dbReference type="SAM" id="MobiDB-lite"/>
    </source>
</evidence>
<gene>
    <name evidence="3" type="ORF">TVAG_064780</name>
</gene>
<reference evidence="3" key="2">
    <citation type="journal article" date="2007" name="Science">
        <title>Draft genome sequence of the sexually transmitted pathogen Trichomonas vaginalis.</title>
        <authorList>
            <person name="Carlton J.M."/>
            <person name="Hirt R.P."/>
            <person name="Silva J.C."/>
            <person name="Delcher A.L."/>
            <person name="Schatz M."/>
            <person name="Zhao Q."/>
            <person name="Wortman J.R."/>
            <person name="Bidwell S.L."/>
            <person name="Alsmark U.C.M."/>
            <person name="Besteiro S."/>
            <person name="Sicheritz-Ponten T."/>
            <person name="Noel C.J."/>
            <person name="Dacks J.B."/>
            <person name="Foster P.G."/>
            <person name="Simillion C."/>
            <person name="Van de Peer Y."/>
            <person name="Miranda-Saavedra D."/>
            <person name="Barton G.J."/>
            <person name="Westrop G.D."/>
            <person name="Mueller S."/>
            <person name="Dessi D."/>
            <person name="Fiori P.L."/>
            <person name="Ren Q."/>
            <person name="Paulsen I."/>
            <person name="Zhang H."/>
            <person name="Bastida-Corcuera F.D."/>
            <person name="Simoes-Barbosa A."/>
            <person name="Brown M.T."/>
            <person name="Hayes R.D."/>
            <person name="Mukherjee M."/>
            <person name="Okumura C.Y."/>
            <person name="Schneider R."/>
            <person name="Smith A.J."/>
            <person name="Vanacova S."/>
            <person name="Villalvazo M."/>
            <person name="Haas B.J."/>
            <person name="Pertea M."/>
            <person name="Feldblyum T.V."/>
            <person name="Utterback T.R."/>
            <person name="Shu C.L."/>
            <person name="Osoegawa K."/>
            <person name="de Jong P.J."/>
            <person name="Hrdy I."/>
            <person name="Horvathova L."/>
            <person name="Zubacova Z."/>
            <person name="Dolezal P."/>
            <person name="Malik S.B."/>
            <person name="Logsdon J.M. Jr."/>
            <person name="Henze K."/>
            <person name="Gupta A."/>
            <person name="Wang C.C."/>
            <person name="Dunne R.L."/>
            <person name="Upcroft J.A."/>
            <person name="Upcroft P."/>
            <person name="White O."/>
            <person name="Salzberg S.L."/>
            <person name="Tang P."/>
            <person name="Chiu C.-H."/>
            <person name="Lee Y.-S."/>
            <person name="Embley T.M."/>
            <person name="Coombs G.H."/>
            <person name="Mottram J.C."/>
            <person name="Tachezy J."/>
            <person name="Fraser-Liggett C.M."/>
            <person name="Johnson P.J."/>
        </authorList>
    </citation>
    <scope>NUCLEOTIDE SEQUENCE [LARGE SCALE GENOMIC DNA]</scope>
    <source>
        <strain evidence="3">G3</strain>
    </source>
</reference>
<reference evidence="3" key="1">
    <citation type="submission" date="2006-10" db="EMBL/GenBank/DDBJ databases">
        <authorList>
            <person name="Amadeo P."/>
            <person name="Zhao Q."/>
            <person name="Wortman J."/>
            <person name="Fraser-Liggett C."/>
            <person name="Carlton J."/>
        </authorList>
    </citation>
    <scope>NUCLEOTIDE SEQUENCE</scope>
    <source>
        <strain evidence="3">G3</strain>
    </source>
</reference>
<evidence type="ECO:0000256" key="2">
    <source>
        <dbReference type="SAM" id="SignalP"/>
    </source>
</evidence>
<organism evidence="3 4">
    <name type="scientific">Trichomonas vaginalis (strain ATCC PRA-98 / G3)</name>
    <dbReference type="NCBI Taxonomy" id="412133"/>
    <lineage>
        <taxon>Eukaryota</taxon>
        <taxon>Metamonada</taxon>
        <taxon>Parabasalia</taxon>
        <taxon>Trichomonadida</taxon>
        <taxon>Trichomonadidae</taxon>
        <taxon>Trichomonas</taxon>
    </lineage>
</organism>
<accession>A2EHF2</accession>
<dbReference type="EMBL" id="DS113389">
    <property type="protein sequence ID" value="EAY07930.1"/>
    <property type="molecule type" value="Genomic_DNA"/>
</dbReference>
<dbReference type="InParanoid" id="A2EHF2"/>
<feature type="signal peptide" evidence="2">
    <location>
        <begin position="1"/>
        <end position="18"/>
    </location>
</feature>
<feature type="compositionally biased region" description="Basic and acidic residues" evidence="1">
    <location>
        <begin position="42"/>
        <end position="56"/>
    </location>
</feature>
<feature type="compositionally biased region" description="Acidic residues" evidence="1">
    <location>
        <begin position="57"/>
        <end position="68"/>
    </location>
</feature>
<evidence type="ECO:0000313" key="3">
    <source>
        <dbReference type="EMBL" id="EAY07930.1"/>
    </source>
</evidence>
<protein>
    <submittedName>
        <fullName evidence="3">Uncharacterized protein</fullName>
    </submittedName>
</protein>
<dbReference type="Proteomes" id="UP000001542">
    <property type="component" value="Unassembled WGS sequence"/>
</dbReference>
<name>A2EHF2_TRIV3</name>
<evidence type="ECO:0000313" key="4">
    <source>
        <dbReference type="Proteomes" id="UP000001542"/>
    </source>
</evidence>
<feature type="region of interest" description="Disordered" evidence="1">
    <location>
        <begin position="33"/>
        <end position="68"/>
    </location>
</feature>
<dbReference type="AlphaFoldDB" id="A2EHF2"/>
<feature type="chain" id="PRO_5002643436" evidence="2">
    <location>
        <begin position="19"/>
        <end position="68"/>
    </location>
</feature>
<keyword evidence="4" id="KW-1185">Reference proteome</keyword>